<dbReference type="SUPFAM" id="SSF53335">
    <property type="entry name" value="S-adenosyl-L-methionine-dependent methyltransferases"/>
    <property type="match status" value="1"/>
</dbReference>
<dbReference type="GO" id="GO:0032259">
    <property type="term" value="P:methylation"/>
    <property type="evidence" value="ECO:0007669"/>
    <property type="project" value="UniProtKB-KW"/>
</dbReference>
<evidence type="ECO:0000256" key="4">
    <source>
        <dbReference type="ARBA" id="ARBA00022691"/>
    </source>
</evidence>
<evidence type="ECO:0000313" key="6">
    <source>
        <dbReference type="EMBL" id="VDK81317.1"/>
    </source>
</evidence>
<accession>A0A3P6T8E8</accession>
<dbReference type="PANTHER" id="PTHR43667">
    <property type="entry name" value="CYCLOPROPANE-FATTY-ACYL-PHOSPHOLIPID SYNTHASE"/>
    <property type="match status" value="1"/>
</dbReference>
<keyword evidence="7" id="KW-1185">Reference proteome</keyword>
<dbReference type="STRING" id="42156.A0A3P6T8E8"/>
<evidence type="ECO:0000256" key="5">
    <source>
        <dbReference type="ARBA" id="ARBA00023098"/>
    </source>
</evidence>
<dbReference type="GO" id="GO:0008610">
    <property type="term" value="P:lipid biosynthetic process"/>
    <property type="evidence" value="ECO:0007669"/>
    <property type="project" value="InterPro"/>
</dbReference>
<protein>
    <recommendedName>
        <fullName evidence="8">Cyclopropane-fatty-acyl-phospholipid synthase</fullName>
    </recommendedName>
</protein>
<comment type="similarity">
    <text evidence="1">Belongs to the CFA/CMAS family.</text>
</comment>
<dbReference type="CDD" id="cd02440">
    <property type="entry name" value="AdoMet_MTases"/>
    <property type="match status" value="1"/>
</dbReference>
<name>A0A3P6T8E8_LITSI</name>
<dbReference type="AlphaFoldDB" id="A0A3P6T8E8"/>
<dbReference type="GO" id="GO:0008168">
    <property type="term" value="F:methyltransferase activity"/>
    <property type="evidence" value="ECO:0007669"/>
    <property type="project" value="UniProtKB-KW"/>
</dbReference>
<dbReference type="OrthoDB" id="8300214at2759"/>
<proteinExistence type="inferred from homology"/>
<evidence type="ECO:0000256" key="2">
    <source>
        <dbReference type="ARBA" id="ARBA00022603"/>
    </source>
</evidence>
<dbReference type="InterPro" id="IPR003333">
    <property type="entry name" value="CMAS"/>
</dbReference>
<keyword evidence="4" id="KW-0949">S-adenosyl-L-methionine</keyword>
<dbReference type="PANTHER" id="PTHR43667:SF2">
    <property type="entry name" value="FATTY ACID C-METHYL TRANSFERASE"/>
    <property type="match status" value="1"/>
</dbReference>
<gene>
    <name evidence="6" type="ORF">NLS_LOCUS5261</name>
</gene>
<dbReference type="PIRSF" id="PIRSF003085">
    <property type="entry name" value="CMAS"/>
    <property type="match status" value="1"/>
</dbReference>
<evidence type="ECO:0008006" key="8">
    <source>
        <dbReference type="Google" id="ProtNLM"/>
    </source>
</evidence>
<dbReference type="InterPro" id="IPR029063">
    <property type="entry name" value="SAM-dependent_MTases_sf"/>
</dbReference>
<sequence>MISKQIYYYGSDLYQVILRILVIPLIKRYFNGIIRNAPESLTVFLPNVNCKLHFGDGDKQAIRSNKSDDTLPVTLLIHRPINFCFRILLDPKIGLGEAYMFEDWDVKSRIQDFLTLLIRAKRYNNSAKKVKRSNSWLKKLPSLLIYLIIQSIRSVISFINVLQHYCHANSLNGSAKNIHDHYDLGNDMFSLFLDPTMTYSCATFKAIPSHAITRSDSKLLEEAQTRKYDQIFHEINLTSDDRILEIGCGWGACAVRAVKCFGCRWTGLTISAEQFKIAQRRMEDNELQDKINIKLLDYRLENDIYDKIIAIEMIEAVGHEYLPQFFGTISDRLRPGGKAFLQAITCPELNYERYRRSSDFIKKYIFPGGHMPSERAIREALPPELSITKTIHIGQHYAPTLDLWYCAWIEHEEEILKLGYSRRFHRKWQFYFALCSTLFRYSHIDTVQILIEKSM</sequence>
<organism evidence="6 7">
    <name type="scientific">Litomosoides sigmodontis</name>
    <name type="common">Filarial nematode worm</name>
    <dbReference type="NCBI Taxonomy" id="42156"/>
    <lineage>
        <taxon>Eukaryota</taxon>
        <taxon>Metazoa</taxon>
        <taxon>Ecdysozoa</taxon>
        <taxon>Nematoda</taxon>
        <taxon>Chromadorea</taxon>
        <taxon>Rhabditida</taxon>
        <taxon>Spirurina</taxon>
        <taxon>Spiruromorpha</taxon>
        <taxon>Filarioidea</taxon>
        <taxon>Onchocercidae</taxon>
        <taxon>Litomosoides</taxon>
    </lineage>
</organism>
<dbReference type="OMA" id="WGGLAEF"/>
<evidence type="ECO:0000313" key="7">
    <source>
        <dbReference type="Proteomes" id="UP000277928"/>
    </source>
</evidence>
<dbReference type="EMBL" id="UYRX01000384">
    <property type="protein sequence ID" value="VDK81317.1"/>
    <property type="molecule type" value="Genomic_DNA"/>
</dbReference>
<evidence type="ECO:0000256" key="1">
    <source>
        <dbReference type="ARBA" id="ARBA00010815"/>
    </source>
</evidence>
<reference evidence="6 7" key="1">
    <citation type="submission" date="2018-08" db="EMBL/GenBank/DDBJ databases">
        <authorList>
            <person name="Laetsch R D."/>
            <person name="Stevens L."/>
            <person name="Kumar S."/>
            <person name="Blaxter L. M."/>
        </authorList>
    </citation>
    <scope>NUCLEOTIDE SEQUENCE [LARGE SCALE GENOMIC DNA]</scope>
</reference>
<dbReference type="Pfam" id="PF02353">
    <property type="entry name" value="CMAS"/>
    <property type="match status" value="1"/>
</dbReference>
<dbReference type="Gene3D" id="3.40.50.150">
    <property type="entry name" value="Vaccinia Virus protein VP39"/>
    <property type="match status" value="1"/>
</dbReference>
<keyword evidence="3" id="KW-0808">Transferase</keyword>
<dbReference type="Proteomes" id="UP000277928">
    <property type="component" value="Unassembled WGS sequence"/>
</dbReference>
<dbReference type="InterPro" id="IPR050723">
    <property type="entry name" value="CFA/CMAS"/>
</dbReference>
<keyword evidence="2" id="KW-0489">Methyltransferase</keyword>
<evidence type="ECO:0000256" key="3">
    <source>
        <dbReference type="ARBA" id="ARBA00022679"/>
    </source>
</evidence>
<keyword evidence="5" id="KW-0443">Lipid metabolism</keyword>